<keyword evidence="2" id="KW-1185">Reference proteome</keyword>
<comment type="caution">
    <text evidence="1">The sequence shown here is derived from an EMBL/GenBank/DDBJ whole genome shotgun (WGS) entry which is preliminary data.</text>
</comment>
<proteinExistence type="predicted"/>
<dbReference type="RefSeq" id="WP_330128214.1">
    <property type="nucleotide sequence ID" value="NZ_JAUHLI010000005.1"/>
</dbReference>
<dbReference type="Pfam" id="PF01899">
    <property type="entry name" value="MNHE"/>
    <property type="match status" value="1"/>
</dbReference>
<accession>A0ABU7J3M2</accession>
<protein>
    <submittedName>
        <fullName evidence="1">Na+/H+ antiporter subunit E</fullName>
    </submittedName>
</protein>
<sequence length="174" mass="19897">MQPISSPSVSRLQRLLCRAVLYGLLWGLLSSGEGWWFFAMILPLLLWLSERWPAPLLRLGWRHLPAFIGYFLVEMWRGGFDVAWRALQPVPAIAPNWQRYPVRLQQTSSQRMLACLISLLPGTTVCRSCLSDEPGVEAAWLELHLLTDSSDWQKSVARLEQRLSQLLAAERPLC</sequence>
<dbReference type="EMBL" id="JAUHLI010000005">
    <property type="protein sequence ID" value="MEE2001093.1"/>
    <property type="molecule type" value="Genomic_DNA"/>
</dbReference>
<organism evidence="1 2">
    <name type="scientific">Alkalimonas cellulosilytica</name>
    <dbReference type="NCBI Taxonomy" id="3058395"/>
    <lineage>
        <taxon>Bacteria</taxon>
        <taxon>Pseudomonadati</taxon>
        <taxon>Pseudomonadota</taxon>
        <taxon>Gammaproteobacteria</taxon>
        <taxon>Alkalimonas</taxon>
    </lineage>
</organism>
<evidence type="ECO:0000313" key="1">
    <source>
        <dbReference type="EMBL" id="MEE2001093.1"/>
    </source>
</evidence>
<gene>
    <name evidence="1" type="ORF">QWY20_06470</name>
</gene>
<dbReference type="Proteomes" id="UP001336314">
    <property type="component" value="Unassembled WGS sequence"/>
</dbReference>
<name>A0ABU7J3M2_9GAMM</name>
<evidence type="ECO:0000313" key="2">
    <source>
        <dbReference type="Proteomes" id="UP001336314"/>
    </source>
</evidence>
<reference evidence="1 2" key="1">
    <citation type="submission" date="2023-07" db="EMBL/GenBank/DDBJ databases">
        <title>Alkalimonas sp., MEB108 novel, alkaliphilic bacterium isolated from Lonar Lake, India.</title>
        <authorList>
            <person name="Joshi A."/>
            <person name="Thite S."/>
        </authorList>
    </citation>
    <scope>NUCLEOTIDE SEQUENCE [LARGE SCALE GENOMIC DNA]</scope>
    <source>
        <strain evidence="1 2">MEB108</strain>
    </source>
</reference>
<dbReference type="InterPro" id="IPR002758">
    <property type="entry name" value="Cation_antiport_E"/>
</dbReference>